<gene>
    <name evidence="1" type="ORF">CARN1_0873</name>
</gene>
<sequence>MSISGPAERPRGVIRIRPEYLREMHGVTNALDRQQRVQLLAARQSRCRTSASQIGHVVGDAGDAIARRPNAVHV</sequence>
<evidence type="ECO:0000313" key="1">
    <source>
        <dbReference type="EMBL" id="CBH76393.1"/>
    </source>
</evidence>
<reference evidence="1" key="1">
    <citation type="submission" date="2009-10" db="EMBL/GenBank/DDBJ databases">
        <title>Diversity of trophic interactions inside an arsenic-rich microbial ecosystem.</title>
        <authorList>
            <person name="Bertin P.N."/>
            <person name="Heinrich-Salmeron A."/>
            <person name="Pelletier E."/>
            <person name="Goulhen-Chollet F."/>
            <person name="Arsene-Ploetze F."/>
            <person name="Gallien S."/>
            <person name="Calteau A."/>
            <person name="Vallenet D."/>
            <person name="Casiot C."/>
            <person name="Chane-Woon-Ming B."/>
            <person name="Giloteaux L."/>
            <person name="Barakat M."/>
            <person name="Bonnefoy V."/>
            <person name="Bruneel O."/>
            <person name="Chandler M."/>
            <person name="Cleiss J."/>
            <person name="Duran R."/>
            <person name="Elbaz-Poulichet F."/>
            <person name="Fonknechten N."/>
            <person name="Lauga B."/>
            <person name="Mornico D."/>
            <person name="Ortet P."/>
            <person name="Schaeffer C."/>
            <person name="Siguier P."/>
            <person name="Alexander Thil Smith A."/>
            <person name="Van Dorsselaer A."/>
            <person name="Weissenbach J."/>
            <person name="Medigue C."/>
            <person name="Le Paslier D."/>
        </authorList>
    </citation>
    <scope>NUCLEOTIDE SEQUENCE</scope>
</reference>
<protein>
    <submittedName>
        <fullName evidence="1">Uncharacterized protein</fullName>
    </submittedName>
</protein>
<accession>E6PIV2</accession>
<organism evidence="1">
    <name type="scientific">mine drainage metagenome</name>
    <dbReference type="NCBI Taxonomy" id="410659"/>
    <lineage>
        <taxon>unclassified sequences</taxon>
        <taxon>metagenomes</taxon>
        <taxon>ecological metagenomes</taxon>
    </lineage>
</organism>
<dbReference type="AlphaFoldDB" id="E6PIV2"/>
<name>E6PIV2_9ZZZZ</name>
<comment type="caution">
    <text evidence="1">The sequence shown here is derived from an EMBL/GenBank/DDBJ whole genome shotgun (WGS) entry which is preliminary data.</text>
</comment>
<proteinExistence type="predicted"/>
<dbReference type="EMBL" id="CABL01000019">
    <property type="protein sequence ID" value="CBH76393.1"/>
    <property type="molecule type" value="Genomic_DNA"/>
</dbReference>